<dbReference type="PANTHER" id="PTHR43163">
    <property type="entry name" value="DIPEPTIDE TRANSPORT SYSTEM PERMEASE PROTEIN DPPB-RELATED"/>
    <property type="match status" value="1"/>
</dbReference>
<comment type="similarity">
    <text evidence="7">Belongs to the binding-protein-dependent transport system permease family.</text>
</comment>
<keyword evidence="5 7" id="KW-1133">Transmembrane helix</keyword>
<feature type="transmembrane region" description="Helical" evidence="7">
    <location>
        <begin position="170"/>
        <end position="188"/>
    </location>
</feature>
<feature type="transmembrane region" description="Helical" evidence="7">
    <location>
        <begin position="224"/>
        <end position="250"/>
    </location>
</feature>
<sequence>MGRYFVKRILLAVVTFFIVTAITFFAMNAIPGGPFNKEKATSPQVQAVLEERFNLDKPVPEQYVLYLKQFFSGDFGISLKTGRDIGTTIMTSFPVSAKLGLQAIFMALVCGIVLGSIAALMRNKWPDRVIVFLSTLFTAMPSFVLATFLLLIFCVKLQWVPAWSIDNPSYVLPVISLALYPTAYITRLTKTSMLDALSTDYVRTARAKGVASWKVMFKHSLKNALIPVITYLGPATAGIITGSIVVENIFTIGGLGEKFVSAITNRDYPMIMATTIFLAILMIIMTLISDLIYKVVDPRINFD</sequence>
<dbReference type="InterPro" id="IPR045621">
    <property type="entry name" value="BPD_transp_1_N"/>
</dbReference>
<proteinExistence type="inferred from homology"/>
<keyword evidence="6 7" id="KW-0472">Membrane</keyword>
<evidence type="ECO:0000313" key="9">
    <source>
        <dbReference type="EMBL" id="HIQ97281.1"/>
    </source>
</evidence>
<feature type="domain" description="ABC transmembrane type-1" evidence="8">
    <location>
        <begin position="93"/>
        <end position="289"/>
    </location>
</feature>
<dbReference type="Gene3D" id="1.10.3720.10">
    <property type="entry name" value="MetI-like"/>
    <property type="match status" value="1"/>
</dbReference>
<comment type="subcellular location">
    <subcellularLocation>
        <location evidence="1 7">Cell membrane</location>
        <topology evidence="1 7">Multi-pass membrane protein</topology>
    </subcellularLocation>
</comment>
<dbReference type="EMBL" id="DVFT01000176">
    <property type="protein sequence ID" value="HIQ97281.1"/>
    <property type="molecule type" value="Genomic_DNA"/>
</dbReference>
<accession>A0A9D1D176</accession>
<feature type="transmembrane region" description="Helical" evidence="7">
    <location>
        <begin position="9"/>
        <end position="30"/>
    </location>
</feature>
<reference evidence="9" key="1">
    <citation type="submission" date="2020-10" db="EMBL/GenBank/DDBJ databases">
        <authorList>
            <person name="Gilroy R."/>
        </authorList>
    </citation>
    <scope>NUCLEOTIDE SEQUENCE</scope>
    <source>
        <strain evidence="9">ChiSjej3B21-11622</strain>
    </source>
</reference>
<evidence type="ECO:0000256" key="2">
    <source>
        <dbReference type="ARBA" id="ARBA00022448"/>
    </source>
</evidence>
<dbReference type="InterPro" id="IPR000515">
    <property type="entry name" value="MetI-like"/>
</dbReference>
<dbReference type="PROSITE" id="PS50928">
    <property type="entry name" value="ABC_TM1"/>
    <property type="match status" value="1"/>
</dbReference>
<evidence type="ECO:0000256" key="5">
    <source>
        <dbReference type="ARBA" id="ARBA00022989"/>
    </source>
</evidence>
<dbReference type="InterPro" id="IPR035906">
    <property type="entry name" value="MetI-like_sf"/>
</dbReference>
<feature type="transmembrane region" description="Helical" evidence="7">
    <location>
        <begin position="99"/>
        <end position="120"/>
    </location>
</feature>
<name>A0A9D1D176_9FIRM</name>
<evidence type="ECO:0000256" key="3">
    <source>
        <dbReference type="ARBA" id="ARBA00022475"/>
    </source>
</evidence>
<evidence type="ECO:0000256" key="6">
    <source>
        <dbReference type="ARBA" id="ARBA00023136"/>
    </source>
</evidence>
<dbReference type="PANTHER" id="PTHR43163:SF6">
    <property type="entry name" value="DIPEPTIDE TRANSPORT SYSTEM PERMEASE PROTEIN DPPB-RELATED"/>
    <property type="match status" value="1"/>
</dbReference>
<dbReference type="Proteomes" id="UP000886886">
    <property type="component" value="Unassembled WGS sequence"/>
</dbReference>
<dbReference type="CDD" id="cd06261">
    <property type="entry name" value="TM_PBP2"/>
    <property type="match status" value="1"/>
</dbReference>
<keyword evidence="4 7" id="KW-0812">Transmembrane</keyword>
<organism evidence="9 10">
    <name type="scientific">Candidatus Limivivens merdigallinarum</name>
    <dbReference type="NCBI Taxonomy" id="2840859"/>
    <lineage>
        <taxon>Bacteria</taxon>
        <taxon>Bacillati</taxon>
        <taxon>Bacillota</taxon>
        <taxon>Clostridia</taxon>
        <taxon>Lachnospirales</taxon>
        <taxon>Lachnospiraceae</taxon>
        <taxon>Lachnospiraceae incertae sedis</taxon>
        <taxon>Candidatus Limivivens</taxon>
    </lineage>
</organism>
<keyword evidence="3" id="KW-1003">Cell membrane</keyword>
<evidence type="ECO:0000256" key="7">
    <source>
        <dbReference type="RuleBase" id="RU363032"/>
    </source>
</evidence>
<evidence type="ECO:0000313" key="10">
    <source>
        <dbReference type="Proteomes" id="UP000886886"/>
    </source>
</evidence>
<comment type="caution">
    <text evidence="9">The sequence shown here is derived from an EMBL/GenBank/DDBJ whole genome shotgun (WGS) entry which is preliminary data.</text>
</comment>
<feature type="transmembrane region" description="Helical" evidence="7">
    <location>
        <begin position="270"/>
        <end position="293"/>
    </location>
</feature>
<dbReference type="Pfam" id="PF19300">
    <property type="entry name" value="BPD_transp_1_N"/>
    <property type="match status" value="1"/>
</dbReference>
<keyword evidence="2 7" id="KW-0813">Transport</keyword>
<gene>
    <name evidence="9" type="ORF">IAB26_12045</name>
</gene>
<evidence type="ECO:0000256" key="4">
    <source>
        <dbReference type="ARBA" id="ARBA00022692"/>
    </source>
</evidence>
<evidence type="ECO:0000256" key="1">
    <source>
        <dbReference type="ARBA" id="ARBA00004651"/>
    </source>
</evidence>
<dbReference type="GO" id="GO:0055085">
    <property type="term" value="P:transmembrane transport"/>
    <property type="evidence" value="ECO:0007669"/>
    <property type="project" value="InterPro"/>
</dbReference>
<feature type="transmembrane region" description="Helical" evidence="7">
    <location>
        <begin position="132"/>
        <end position="158"/>
    </location>
</feature>
<evidence type="ECO:0000259" key="8">
    <source>
        <dbReference type="PROSITE" id="PS50928"/>
    </source>
</evidence>
<protein>
    <submittedName>
        <fullName evidence="9">ABC transporter permease</fullName>
    </submittedName>
</protein>
<reference evidence="9" key="2">
    <citation type="journal article" date="2021" name="PeerJ">
        <title>Extensive microbial diversity within the chicken gut microbiome revealed by metagenomics and culture.</title>
        <authorList>
            <person name="Gilroy R."/>
            <person name="Ravi A."/>
            <person name="Getino M."/>
            <person name="Pursley I."/>
            <person name="Horton D.L."/>
            <person name="Alikhan N.F."/>
            <person name="Baker D."/>
            <person name="Gharbi K."/>
            <person name="Hall N."/>
            <person name="Watson M."/>
            <person name="Adriaenssens E.M."/>
            <person name="Foster-Nyarko E."/>
            <person name="Jarju S."/>
            <person name="Secka A."/>
            <person name="Antonio M."/>
            <person name="Oren A."/>
            <person name="Chaudhuri R.R."/>
            <person name="La Ragione R."/>
            <person name="Hildebrand F."/>
            <person name="Pallen M.J."/>
        </authorList>
    </citation>
    <scope>NUCLEOTIDE SEQUENCE</scope>
    <source>
        <strain evidence="9">ChiSjej3B21-11622</strain>
    </source>
</reference>
<dbReference type="SUPFAM" id="SSF161098">
    <property type="entry name" value="MetI-like"/>
    <property type="match status" value="1"/>
</dbReference>
<dbReference type="Pfam" id="PF00528">
    <property type="entry name" value="BPD_transp_1"/>
    <property type="match status" value="1"/>
</dbReference>
<dbReference type="AlphaFoldDB" id="A0A9D1D176"/>
<dbReference type="GO" id="GO:0005886">
    <property type="term" value="C:plasma membrane"/>
    <property type="evidence" value="ECO:0007669"/>
    <property type="project" value="UniProtKB-SubCell"/>
</dbReference>